<evidence type="ECO:0000256" key="2">
    <source>
        <dbReference type="ARBA" id="ARBA00023170"/>
    </source>
</evidence>
<feature type="transmembrane region" description="Helical" evidence="5">
    <location>
        <begin position="309"/>
        <end position="326"/>
    </location>
</feature>
<dbReference type="Proteomes" id="UP000321570">
    <property type="component" value="Unassembled WGS sequence"/>
</dbReference>
<dbReference type="SMART" id="SM01330">
    <property type="entry name" value="Frizzled"/>
    <property type="match status" value="1"/>
</dbReference>
<dbReference type="InterPro" id="IPR020067">
    <property type="entry name" value="Frizzled_dom"/>
</dbReference>
<evidence type="ECO:0000256" key="6">
    <source>
        <dbReference type="SAM" id="SignalP"/>
    </source>
</evidence>
<protein>
    <recommendedName>
        <fullName evidence="7">FZ domain-containing protein</fullName>
    </recommendedName>
</protein>
<keyword evidence="1" id="KW-1015">Disulfide bond</keyword>
<comment type="caution">
    <text evidence="3">Lacks conserved residue(s) required for the propagation of feature annotation.</text>
</comment>
<dbReference type="GO" id="GO:0016020">
    <property type="term" value="C:membrane"/>
    <property type="evidence" value="ECO:0007669"/>
    <property type="project" value="InterPro"/>
</dbReference>
<feature type="domain" description="FZ" evidence="7">
    <location>
        <begin position="33"/>
        <end position="182"/>
    </location>
</feature>
<keyword evidence="9" id="KW-1185">Reference proteome</keyword>
<organism evidence="8 9">
    <name type="scientific">Hymenolepis diminuta</name>
    <name type="common">Rat tapeworm</name>
    <dbReference type="NCBI Taxonomy" id="6216"/>
    <lineage>
        <taxon>Eukaryota</taxon>
        <taxon>Metazoa</taxon>
        <taxon>Spiralia</taxon>
        <taxon>Lophotrochozoa</taxon>
        <taxon>Platyhelminthes</taxon>
        <taxon>Cestoda</taxon>
        <taxon>Eucestoda</taxon>
        <taxon>Cyclophyllidea</taxon>
        <taxon>Hymenolepididae</taxon>
        <taxon>Hymenolepis</taxon>
    </lineage>
</organism>
<dbReference type="EMBL" id="CABIJS010000543">
    <property type="protein sequence ID" value="VUZ52987.1"/>
    <property type="molecule type" value="Genomic_DNA"/>
</dbReference>
<feature type="chain" id="PRO_5021815066" description="FZ domain-containing protein" evidence="6">
    <location>
        <begin position="18"/>
        <end position="1549"/>
    </location>
</feature>
<evidence type="ECO:0000256" key="1">
    <source>
        <dbReference type="ARBA" id="ARBA00023157"/>
    </source>
</evidence>
<gene>
    <name evidence="8" type="ORF">WMSIL1_LOCUS11346</name>
</gene>
<accession>A0A564Z0D8</accession>
<dbReference type="Gene3D" id="1.10.2000.10">
    <property type="entry name" value="Frizzled cysteine-rich domain"/>
    <property type="match status" value="1"/>
</dbReference>
<evidence type="ECO:0000259" key="7">
    <source>
        <dbReference type="PROSITE" id="PS50038"/>
    </source>
</evidence>
<keyword evidence="5" id="KW-0812">Transmembrane</keyword>
<feature type="compositionally biased region" description="Pro residues" evidence="4">
    <location>
        <begin position="1421"/>
        <end position="1430"/>
    </location>
</feature>
<evidence type="ECO:0000313" key="9">
    <source>
        <dbReference type="Proteomes" id="UP000321570"/>
    </source>
</evidence>
<feature type="region of interest" description="Disordered" evidence="4">
    <location>
        <begin position="1208"/>
        <end position="1239"/>
    </location>
</feature>
<feature type="transmembrane region" description="Helical" evidence="5">
    <location>
        <begin position="355"/>
        <end position="385"/>
    </location>
</feature>
<dbReference type="Pfam" id="PF01534">
    <property type="entry name" value="Frizzled"/>
    <property type="match status" value="2"/>
</dbReference>
<dbReference type="InterPro" id="IPR000539">
    <property type="entry name" value="Frizzled/Smoothened_7TM"/>
</dbReference>
<feature type="region of interest" description="Disordered" evidence="4">
    <location>
        <begin position="1349"/>
        <end position="1387"/>
    </location>
</feature>
<dbReference type="GO" id="GO:0007166">
    <property type="term" value="P:cell surface receptor signaling pathway"/>
    <property type="evidence" value="ECO:0007669"/>
    <property type="project" value="InterPro"/>
</dbReference>
<keyword evidence="5" id="KW-1133">Transmembrane helix</keyword>
<keyword evidence="6" id="KW-0732">Signal</keyword>
<feature type="compositionally biased region" description="Pro residues" evidence="4">
    <location>
        <begin position="1372"/>
        <end position="1382"/>
    </location>
</feature>
<proteinExistence type="predicted"/>
<dbReference type="SUPFAM" id="SSF63501">
    <property type="entry name" value="Frizzled cysteine-rich domain"/>
    <property type="match status" value="1"/>
</dbReference>
<feature type="transmembrane region" description="Helical" evidence="5">
    <location>
        <begin position="543"/>
        <end position="563"/>
    </location>
</feature>
<dbReference type="SMART" id="SM00063">
    <property type="entry name" value="FRI"/>
    <property type="match status" value="1"/>
</dbReference>
<evidence type="ECO:0000256" key="4">
    <source>
        <dbReference type="SAM" id="MobiDB-lite"/>
    </source>
</evidence>
<dbReference type="InterPro" id="IPR036790">
    <property type="entry name" value="Frizzled_dom_sf"/>
</dbReference>
<dbReference type="Gene3D" id="1.20.1070.10">
    <property type="entry name" value="Rhodopsin 7-helix transmembrane proteins"/>
    <property type="match status" value="2"/>
</dbReference>
<feature type="compositionally biased region" description="Polar residues" evidence="4">
    <location>
        <begin position="1351"/>
        <end position="1365"/>
    </location>
</feature>
<feature type="transmembrane region" description="Helical" evidence="5">
    <location>
        <begin position="642"/>
        <end position="665"/>
    </location>
</feature>
<name>A0A564Z0D8_HYMDI</name>
<feature type="transmembrane region" description="Helical" evidence="5">
    <location>
        <begin position="583"/>
        <end position="604"/>
    </location>
</feature>
<keyword evidence="5" id="KW-0472">Membrane</keyword>
<dbReference type="PROSITE" id="PS50038">
    <property type="entry name" value="FZ"/>
    <property type="match status" value="1"/>
</dbReference>
<reference evidence="8 9" key="1">
    <citation type="submission" date="2019-07" db="EMBL/GenBank/DDBJ databases">
        <authorList>
            <person name="Jastrzebski P J."/>
            <person name="Paukszto L."/>
            <person name="Jastrzebski P J."/>
        </authorList>
    </citation>
    <scope>NUCLEOTIDE SEQUENCE [LARGE SCALE GENOMIC DNA]</scope>
    <source>
        <strain evidence="8 9">WMS-il1</strain>
    </source>
</reference>
<keyword evidence="2" id="KW-0675">Receptor</keyword>
<evidence type="ECO:0000256" key="3">
    <source>
        <dbReference type="PROSITE-ProRule" id="PRU00090"/>
    </source>
</evidence>
<sequence>MITLLLLVSISFVDVLCLDTNKWSNNKDNCTVTVPGRCKLIDSQLRQSCLGTPLPYEYTSNRPIIDDVAHFDIQTWATLKAVPMCWDKLQIFLCTVYVPECQRLESPTAMLSSSPVTELRSLNSSDAEFSQVVLPERGMCQAVRKACPLLFSGNGIGGRSLLGGVVPKFLQCDIYAPVCRQNKLRPKIFDANKATCQAPLVSTTNSRNWIKGIATCAFPCRSPVYRPEHYILARSLTFGAAIAGILVNISVLCTLRLLRSPTSASNSTSCTAPINQKSVVGVPEEDSGTLPVAMTTLGTEPKRRLPHTALTFIHLSFLVGCFGLLMPHLPGVGDSIACRADGSVRVGEPQTQTGSPILCVICFMLVYVPLLAVALWSIVLDYALFTSFYDSSSKIVSPTSVSPSVFHLRRLGNVSSGINSVGERLRRLQRRGGRGNDKKQPGLLLPPDSCELPKRRIGVNEAMERSMSPVSPAVSTKKNLCNSAEMVEKGNKKINENDDRLENCPLPLVCRLIYSNNNNCTITDDLQTIEVQQTTFNSMGSQITCIHIAAFAVPVVFALISLTASEIDGEPLSGLCLVGVRSFWAYSSMVIAPIVLCLLLKVIYLGRAMKSMRRLSSYLVAASYSPVDREMAHRLSMCFRAYVIYILTLLAILTFSVGVHAYAYVEEPNWFETQRLLLFCQLRHRLMGLDGTTALAACRTPFASGITLFSDPPQTFNSTDVARIRRDIQPSAEEVSEVDNSRPLTGPLFLNLFTYLMVNLVFASMCLLDSTVKQKWCDFLRRIISIFTTCPSKLTQAKPVQPTTPTTPHVVIGLNTSNSTFHLPGTFSWWDPGMFFQDFCVVMSSTKPMQEAVKANNVENSFVSVNANRPITTSDVSCGCNRRYSSSTNEESWILSSVGAANAASTVRGGGGIFGGGNASSVVSSNVTGTVAGTTMSVGGPSLKQQQRPMHKSNSLNSSQSLFMTHQKSTGYHKSKSSTSGGGAAILNSISAFQKPEEAKLVAAVALEHSLARPMRRSRQRRMWSSKTSGRRRLVSRSYSTLGLAGVEGGGDRRRSLNSLLLLHRAASSSTASTSNAGKNQQNLSIESLSRLYAAAAAMELERSRKILDGSGSRRGTTSRISLASSSGAESYNSFNLLAEQAGATWRELWRTRMLLIDALHWAQSVAAENTLQQQMHHHQQNQSADQQQLIAATSVMMAYLMGQQQQQQQNVQQPSSESCCPTGGAGGEGTSTATGGDGTPDSVVMAALMAATAAAQAAMQQQIQNPPAQIYSMPPMSTTPLKQLPQLSNPPAAFPTSPKACCQPYTLNQPNKSSLTNTVSTTPGTSFRGTRRDVICHLDASANAAIASPHQPSTIHQQQPRSPWNFQNFPPFQPPPPPPPGVWSESASTDLSQFAMSLGASPYAFVPPSTAHMITQTHQPLPPPKPPANPAGQDEEEEGSDAFDSEDEVMSTSGDETVDVVGSQRQKSHRSGEVTKIGDSTAIQDYWEEEDPFPTPEGQPSCVVVPPAGVILDPDADDVSSVSQSASQVVVATVHEEEQVKGENKKKS</sequence>
<feature type="compositionally biased region" description="Acidic residues" evidence="4">
    <location>
        <begin position="1434"/>
        <end position="1450"/>
    </location>
</feature>
<feature type="transmembrane region" description="Helical" evidence="5">
    <location>
        <begin position="236"/>
        <end position="258"/>
    </location>
</feature>
<feature type="signal peptide" evidence="6">
    <location>
        <begin position="1"/>
        <end position="17"/>
    </location>
</feature>
<feature type="region of interest" description="Disordered" evidence="4">
    <location>
        <begin position="1415"/>
        <end position="1503"/>
    </location>
</feature>
<evidence type="ECO:0000256" key="5">
    <source>
        <dbReference type="SAM" id="Phobius"/>
    </source>
</evidence>
<evidence type="ECO:0000313" key="8">
    <source>
        <dbReference type="EMBL" id="VUZ52987.1"/>
    </source>
</evidence>